<proteinExistence type="inferred from homology"/>
<protein>
    <recommendedName>
        <fullName evidence="12">DUF421 domain-containing protein</fullName>
    </recommendedName>
</protein>
<dbReference type="Proteomes" id="UP000077856">
    <property type="component" value="Chromosome"/>
</dbReference>
<organism evidence="10 11">
    <name type="scientific">Cytobacillus oceanisediminis 2691</name>
    <dbReference type="NCBI Taxonomy" id="1196031"/>
    <lineage>
        <taxon>Bacteria</taxon>
        <taxon>Bacillati</taxon>
        <taxon>Bacillota</taxon>
        <taxon>Bacilli</taxon>
        <taxon>Bacillales</taxon>
        <taxon>Bacillaceae</taxon>
        <taxon>Cytobacillus</taxon>
    </lineage>
</organism>
<dbReference type="GO" id="GO:0005886">
    <property type="term" value="C:plasma membrane"/>
    <property type="evidence" value="ECO:0007669"/>
    <property type="project" value="UniProtKB-SubCell"/>
</dbReference>
<evidence type="ECO:0000259" key="8">
    <source>
        <dbReference type="Pfam" id="PF04239"/>
    </source>
</evidence>
<evidence type="ECO:0000256" key="3">
    <source>
        <dbReference type="ARBA" id="ARBA00022475"/>
    </source>
</evidence>
<dbReference type="PANTHER" id="PTHR34582">
    <property type="entry name" value="UPF0702 TRANSMEMBRANE PROTEIN YCAP"/>
    <property type="match status" value="1"/>
</dbReference>
<feature type="domain" description="YetF-like N-terminal transmembrane" evidence="9">
    <location>
        <begin position="3"/>
        <end position="77"/>
    </location>
</feature>
<dbReference type="EMBL" id="CP015506">
    <property type="protein sequence ID" value="AND39007.1"/>
    <property type="molecule type" value="Genomic_DNA"/>
</dbReference>
<keyword evidence="5 7" id="KW-1133">Transmembrane helix</keyword>
<dbReference type="STRING" id="1196031.A361_07705"/>
<dbReference type="Pfam" id="PF04239">
    <property type="entry name" value="DUF421"/>
    <property type="match status" value="1"/>
</dbReference>
<dbReference type="Pfam" id="PF20730">
    <property type="entry name" value="YetF_N"/>
    <property type="match status" value="1"/>
</dbReference>
<evidence type="ECO:0000256" key="7">
    <source>
        <dbReference type="SAM" id="Phobius"/>
    </source>
</evidence>
<keyword evidence="3" id="KW-1003">Cell membrane</keyword>
<dbReference type="eggNOG" id="COG2323">
    <property type="taxonomic scope" value="Bacteria"/>
</dbReference>
<evidence type="ECO:0000313" key="10">
    <source>
        <dbReference type="EMBL" id="AND39007.1"/>
    </source>
</evidence>
<dbReference type="Gene3D" id="3.30.240.20">
    <property type="entry name" value="bsu07140 like domains"/>
    <property type="match status" value="2"/>
</dbReference>
<dbReference type="InterPro" id="IPR023090">
    <property type="entry name" value="UPF0702_alpha/beta_dom_sf"/>
</dbReference>
<evidence type="ECO:0000259" key="9">
    <source>
        <dbReference type="Pfam" id="PF20730"/>
    </source>
</evidence>
<dbReference type="InterPro" id="IPR048454">
    <property type="entry name" value="YetF_N"/>
</dbReference>
<feature type="transmembrane region" description="Helical" evidence="7">
    <location>
        <begin position="6"/>
        <end position="25"/>
    </location>
</feature>
<dbReference type="KEGG" id="bon:A361_07705"/>
<accession>A0A160M8R9</accession>
<comment type="similarity">
    <text evidence="2">Belongs to the UPF0702 family.</text>
</comment>
<evidence type="ECO:0000256" key="5">
    <source>
        <dbReference type="ARBA" id="ARBA00022989"/>
    </source>
</evidence>
<keyword evidence="6 7" id="KW-0472">Membrane</keyword>
<sequence>MEYLHIVSVLVIGYFFLFIMAKLLGKTQITQITPFDFISAIVLGELVGNALYDQETGIPEIFFAVAVWGILIYTTEILTQKFKRARKLLEGEPSIVIKKGKIVYEELKKNHLDLNQLQHLLRSKDVFSIRECEYAILETDGTVSALKKTLYSTPTIGDLKLPINNIELPVTLILDGEVIWDNLKSINWDETKLINEIKNNGANNVKDVLYAEWKKGEALHVQTY</sequence>
<evidence type="ECO:0000256" key="1">
    <source>
        <dbReference type="ARBA" id="ARBA00004651"/>
    </source>
</evidence>
<evidence type="ECO:0000256" key="4">
    <source>
        <dbReference type="ARBA" id="ARBA00022692"/>
    </source>
</evidence>
<keyword evidence="4 7" id="KW-0812">Transmembrane</keyword>
<dbReference type="RefSeq" id="WP_019381503.1">
    <property type="nucleotide sequence ID" value="NZ_CP015506.1"/>
</dbReference>
<evidence type="ECO:0000256" key="2">
    <source>
        <dbReference type="ARBA" id="ARBA00006448"/>
    </source>
</evidence>
<dbReference type="PANTHER" id="PTHR34582:SF5">
    <property type="entry name" value="UPF0702 TRANSMEMBRANE PROTEIN YETF"/>
    <property type="match status" value="1"/>
</dbReference>
<comment type="subcellular location">
    <subcellularLocation>
        <location evidence="1">Cell membrane</location>
        <topology evidence="1">Multi-pass membrane protein</topology>
    </subcellularLocation>
</comment>
<feature type="domain" description="YetF C-terminal" evidence="8">
    <location>
        <begin position="80"/>
        <end position="214"/>
    </location>
</feature>
<feature type="transmembrane region" description="Helical" evidence="7">
    <location>
        <begin position="58"/>
        <end position="78"/>
    </location>
</feature>
<name>A0A160M8R9_9BACI</name>
<dbReference type="AlphaFoldDB" id="A0A160M8R9"/>
<reference evidence="10 11" key="1">
    <citation type="submission" date="2016-04" db="EMBL/GenBank/DDBJ databases">
        <title>Complete genome sequence of Bacillus oceanisediminis strain 2691.</title>
        <authorList>
            <person name="Jeong H."/>
            <person name="Kim H.J."/>
            <person name="Lee D.-W."/>
        </authorList>
    </citation>
    <scope>NUCLEOTIDE SEQUENCE [LARGE SCALE GENOMIC DNA]</scope>
    <source>
        <strain evidence="10 11">2691</strain>
    </source>
</reference>
<gene>
    <name evidence="10" type="ORF">A361_07705</name>
</gene>
<evidence type="ECO:0000313" key="11">
    <source>
        <dbReference type="Proteomes" id="UP000077856"/>
    </source>
</evidence>
<evidence type="ECO:0000256" key="6">
    <source>
        <dbReference type="ARBA" id="ARBA00023136"/>
    </source>
</evidence>
<evidence type="ECO:0008006" key="12">
    <source>
        <dbReference type="Google" id="ProtNLM"/>
    </source>
</evidence>
<dbReference type="InterPro" id="IPR007353">
    <property type="entry name" value="DUF421"/>
</dbReference>